<proteinExistence type="predicted"/>
<sequence>MQTSDHGDDTQGTIQGDPHPEQAIISDGIISPHSTPWLQNKKVNGIKEGKEEFWKEDCPLVKEDWVRERLKRFDIFESTGPDAMQPRVLRELADTKARLFMLIFQRLWLSGKIPEDWKKANIILVFKKGKEDLGNYQPVSLSSFPGKVTEFLLWEAISFHVMTRR</sequence>
<dbReference type="GO" id="GO:0007508">
    <property type="term" value="P:larval heart development"/>
    <property type="evidence" value="ECO:0007669"/>
    <property type="project" value="TreeGrafter"/>
</dbReference>
<keyword evidence="3" id="KW-1185">Reference proteome</keyword>
<organism evidence="2 3">
    <name type="scientific">Hirundo rustica rustica</name>
    <dbReference type="NCBI Taxonomy" id="333673"/>
    <lineage>
        <taxon>Eukaryota</taxon>
        <taxon>Metazoa</taxon>
        <taxon>Chordata</taxon>
        <taxon>Craniata</taxon>
        <taxon>Vertebrata</taxon>
        <taxon>Euteleostomi</taxon>
        <taxon>Archelosauria</taxon>
        <taxon>Archosauria</taxon>
        <taxon>Dinosauria</taxon>
        <taxon>Saurischia</taxon>
        <taxon>Theropoda</taxon>
        <taxon>Coelurosauria</taxon>
        <taxon>Aves</taxon>
        <taxon>Neognathae</taxon>
        <taxon>Neoaves</taxon>
        <taxon>Telluraves</taxon>
        <taxon>Australaves</taxon>
        <taxon>Passeriformes</taxon>
        <taxon>Sylvioidea</taxon>
        <taxon>Hirundinidae</taxon>
        <taxon>Hirundo</taxon>
    </lineage>
</organism>
<dbReference type="Proteomes" id="UP000269221">
    <property type="component" value="Unassembled WGS sequence"/>
</dbReference>
<dbReference type="AlphaFoldDB" id="A0A3M0KKV7"/>
<name>A0A3M0KKV7_HIRRU</name>
<evidence type="ECO:0008006" key="4">
    <source>
        <dbReference type="Google" id="ProtNLM"/>
    </source>
</evidence>
<gene>
    <name evidence="2" type="ORF">DUI87_11701</name>
</gene>
<reference evidence="2 3" key="1">
    <citation type="submission" date="2018-07" db="EMBL/GenBank/DDBJ databases">
        <title>A high quality draft genome assembly of the barn swallow (H. rustica rustica).</title>
        <authorList>
            <person name="Formenti G."/>
            <person name="Chiara M."/>
            <person name="Poveda L."/>
            <person name="Francoijs K.-J."/>
            <person name="Bonisoli-Alquati A."/>
            <person name="Canova L."/>
            <person name="Gianfranceschi L."/>
            <person name="Horner D.S."/>
            <person name="Saino N."/>
        </authorList>
    </citation>
    <scope>NUCLEOTIDE SEQUENCE [LARGE SCALE GENOMIC DNA]</scope>
    <source>
        <strain evidence="2">Chelidonia</strain>
        <tissue evidence="2">Blood</tissue>
    </source>
</reference>
<accession>A0A3M0KKV7</accession>
<dbReference type="PANTHER" id="PTHR33395">
    <property type="entry name" value="TRANSCRIPTASE, PUTATIVE-RELATED-RELATED"/>
    <property type="match status" value="1"/>
</dbReference>
<feature type="region of interest" description="Disordered" evidence="1">
    <location>
        <begin position="1"/>
        <end position="24"/>
    </location>
</feature>
<protein>
    <recommendedName>
        <fullName evidence="4">Reverse transcriptase domain-containing protein</fullName>
    </recommendedName>
</protein>
<dbReference type="STRING" id="333673.A0A3M0KKV7"/>
<dbReference type="PANTHER" id="PTHR33395:SF22">
    <property type="entry name" value="REVERSE TRANSCRIPTASE DOMAIN-CONTAINING PROTEIN"/>
    <property type="match status" value="1"/>
</dbReference>
<dbReference type="GO" id="GO:0061343">
    <property type="term" value="P:cell adhesion involved in heart morphogenesis"/>
    <property type="evidence" value="ECO:0007669"/>
    <property type="project" value="TreeGrafter"/>
</dbReference>
<evidence type="ECO:0000256" key="1">
    <source>
        <dbReference type="SAM" id="MobiDB-lite"/>
    </source>
</evidence>
<dbReference type="EMBL" id="QRBI01000108">
    <property type="protein sequence ID" value="RMC11580.1"/>
    <property type="molecule type" value="Genomic_DNA"/>
</dbReference>
<dbReference type="OrthoDB" id="410381at2759"/>
<comment type="caution">
    <text evidence="2">The sequence shown here is derived from an EMBL/GenBank/DDBJ whole genome shotgun (WGS) entry which is preliminary data.</text>
</comment>
<evidence type="ECO:0000313" key="3">
    <source>
        <dbReference type="Proteomes" id="UP000269221"/>
    </source>
</evidence>
<evidence type="ECO:0000313" key="2">
    <source>
        <dbReference type="EMBL" id="RMC11580.1"/>
    </source>
</evidence>
<dbReference type="GO" id="GO:0031012">
    <property type="term" value="C:extracellular matrix"/>
    <property type="evidence" value="ECO:0007669"/>
    <property type="project" value="TreeGrafter"/>
</dbReference>